<comment type="caution">
    <text evidence="2">The sequence shown here is derived from an EMBL/GenBank/DDBJ whole genome shotgun (WGS) entry which is preliminary data.</text>
</comment>
<evidence type="ECO:0000313" key="3">
    <source>
        <dbReference type="Proteomes" id="UP001175000"/>
    </source>
</evidence>
<gene>
    <name evidence="2" type="ORF">B0T14DRAFT_523980</name>
</gene>
<reference evidence="2" key="1">
    <citation type="submission" date="2023-06" db="EMBL/GenBank/DDBJ databases">
        <title>Genome-scale phylogeny and comparative genomics of the fungal order Sordariales.</title>
        <authorList>
            <consortium name="Lawrence Berkeley National Laboratory"/>
            <person name="Hensen N."/>
            <person name="Bonometti L."/>
            <person name="Westerberg I."/>
            <person name="Brannstrom I.O."/>
            <person name="Guillou S."/>
            <person name="Cros-Aarteil S."/>
            <person name="Calhoun S."/>
            <person name="Haridas S."/>
            <person name="Kuo A."/>
            <person name="Mondo S."/>
            <person name="Pangilinan J."/>
            <person name="Riley R."/>
            <person name="Labutti K."/>
            <person name="Andreopoulos B."/>
            <person name="Lipzen A."/>
            <person name="Chen C."/>
            <person name="Yanf M."/>
            <person name="Daum C."/>
            <person name="Ng V."/>
            <person name="Clum A."/>
            <person name="Steindorff A."/>
            <person name="Ohm R."/>
            <person name="Martin F."/>
            <person name="Silar P."/>
            <person name="Natvig D."/>
            <person name="Lalanne C."/>
            <person name="Gautier V."/>
            <person name="Ament-Velasquez S.L."/>
            <person name="Kruys A."/>
            <person name="Hutchinson M.I."/>
            <person name="Powell A.J."/>
            <person name="Barry K."/>
            <person name="Miller A.N."/>
            <person name="Grigoriev I.V."/>
            <person name="Debuchy R."/>
            <person name="Gladieux P."/>
            <person name="Thoren M.H."/>
            <person name="Johannesson H."/>
        </authorList>
    </citation>
    <scope>NUCLEOTIDE SEQUENCE</scope>
    <source>
        <strain evidence="2">CBS 606.72</strain>
    </source>
</reference>
<dbReference type="PANTHER" id="PTHR38166">
    <property type="entry name" value="C2H2-TYPE DOMAIN-CONTAINING PROTEIN-RELATED"/>
    <property type="match status" value="1"/>
</dbReference>
<evidence type="ECO:0008006" key="4">
    <source>
        <dbReference type="Google" id="ProtNLM"/>
    </source>
</evidence>
<name>A0AA40BX71_9PEZI</name>
<organism evidence="2 3">
    <name type="scientific">Immersiella caudata</name>
    <dbReference type="NCBI Taxonomy" id="314043"/>
    <lineage>
        <taxon>Eukaryota</taxon>
        <taxon>Fungi</taxon>
        <taxon>Dikarya</taxon>
        <taxon>Ascomycota</taxon>
        <taxon>Pezizomycotina</taxon>
        <taxon>Sordariomycetes</taxon>
        <taxon>Sordariomycetidae</taxon>
        <taxon>Sordariales</taxon>
        <taxon>Lasiosphaeriaceae</taxon>
        <taxon>Immersiella</taxon>
    </lineage>
</organism>
<proteinExistence type="predicted"/>
<feature type="compositionally biased region" description="Low complexity" evidence="1">
    <location>
        <begin position="66"/>
        <end position="88"/>
    </location>
</feature>
<protein>
    <recommendedName>
        <fullName evidence="4">C2H2-type domain-containing protein</fullName>
    </recommendedName>
</protein>
<accession>A0AA40BX71</accession>
<feature type="compositionally biased region" description="Acidic residues" evidence="1">
    <location>
        <begin position="289"/>
        <end position="299"/>
    </location>
</feature>
<dbReference type="AlphaFoldDB" id="A0AA40BX71"/>
<dbReference type="PANTHER" id="PTHR38166:SF1">
    <property type="entry name" value="C2H2-TYPE DOMAIN-CONTAINING PROTEIN"/>
    <property type="match status" value="1"/>
</dbReference>
<evidence type="ECO:0000256" key="1">
    <source>
        <dbReference type="SAM" id="MobiDB-lite"/>
    </source>
</evidence>
<feature type="region of interest" description="Disordered" evidence="1">
    <location>
        <begin position="44"/>
        <end position="129"/>
    </location>
</feature>
<dbReference type="Proteomes" id="UP001175000">
    <property type="component" value="Unassembled WGS sequence"/>
</dbReference>
<dbReference type="EMBL" id="JAULSU010000005">
    <property type="protein sequence ID" value="KAK0616882.1"/>
    <property type="molecule type" value="Genomic_DNA"/>
</dbReference>
<feature type="region of interest" description="Disordered" evidence="1">
    <location>
        <begin position="287"/>
        <end position="306"/>
    </location>
</feature>
<dbReference type="Gene3D" id="3.30.160.60">
    <property type="entry name" value="Classic Zinc Finger"/>
    <property type="match status" value="1"/>
</dbReference>
<evidence type="ECO:0000313" key="2">
    <source>
        <dbReference type="EMBL" id="KAK0616882.1"/>
    </source>
</evidence>
<sequence length="437" mass="48599">MLSPLWPDEYSWDSSSRFSKVESAAVDTVIEAFLIWSRASIIPGSSTRGVSSRRGDNPGPSSSGNTPAKSSGSAPSSSSSTPVTGHTSKSMSQERGSPQKRRRQEDEDDEDNNPNNGRAQKRQRVKPGERRLACPWQKRYHLQHFFCGKNKATRGFDTIAHLKEHIRRCHVRSPVYCPRCKTEFSRSDAKDTHILESMNTTPCEQRPFGDETALSYDESLRTDLSAQVGRHLNIDDQWFSVWAILFPGVERPRSCRVDDDVCEHVLKIQQFVTAKGDDIIREIIRDNDLIPEDGDDTQTPEERQENGEKLEVFAIRVFGLALEKIFNIQSGTHGQNISCQSRSDGPASAPNSEGAGWLPITQVTLSNSTNIPEMSRVEVPAKVRQEIHSAPTRVATSETSGMAPLDGEFEDVGGSALFDTDYMTAWTNYEALSFTGS</sequence>
<feature type="region of interest" description="Disordered" evidence="1">
    <location>
        <begin position="335"/>
        <end position="356"/>
    </location>
</feature>
<keyword evidence="3" id="KW-1185">Reference proteome</keyword>